<dbReference type="Proteomes" id="UP000001730">
    <property type="component" value="Chromosome 2"/>
</dbReference>
<name>B6ER97_ALISL</name>
<dbReference type="AlphaFoldDB" id="B6ER97"/>
<keyword evidence="3" id="KW-1133">Transmembrane helix</keyword>
<feature type="domain" description="OmpR/PhoB-type" evidence="4">
    <location>
        <begin position="4"/>
        <end position="102"/>
    </location>
</feature>
<dbReference type="CDD" id="cd00383">
    <property type="entry name" value="trans_reg_C"/>
    <property type="match status" value="1"/>
</dbReference>
<dbReference type="InterPro" id="IPR001867">
    <property type="entry name" value="OmpR/PhoB-type_DNA-bd"/>
</dbReference>
<dbReference type="InterPro" id="IPR036388">
    <property type="entry name" value="WH-like_DNA-bd_sf"/>
</dbReference>
<evidence type="ECO:0000313" key="5">
    <source>
        <dbReference type="EMBL" id="CAQ81228.1"/>
    </source>
</evidence>
<evidence type="ECO:0000256" key="3">
    <source>
        <dbReference type="SAM" id="Phobius"/>
    </source>
</evidence>
<dbReference type="EMBL" id="FM178380">
    <property type="protein sequence ID" value="CAQ81228.1"/>
    <property type="molecule type" value="Genomic_DNA"/>
</dbReference>
<organism evidence="5 6">
    <name type="scientific">Aliivibrio salmonicida (strain LFI1238)</name>
    <name type="common">Vibrio salmonicida (strain LFI1238)</name>
    <dbReference type="NCBI Taxonomy" id="316275"/>
    <lineage>
        <taxon>Bacteria</taxon>
        <taxon>Pseudomonadati</taxon>
        <taxon>Pseudomonadota</taxon>
        <taxon>Gammaproteobacteria</taxon>
        <taxon>Vibrionales</taxon>
        <taxon>Vibrionaceae</taxon>
        <taxon>Aliivibrio</taxon>
    </lineage>
</organism>
<dbReference type="RefSeq" id="WP_012551807.1">
    <property type="nucleotide sequence ID" value="NC_011313.1"/>
</dbReference>
<feature type="DNA-binding region" description="OmpR/PhoB-type" evidence="2">
    <location>
        <begin position="4"/>
        <end position="102"/>
    </location>
</feature>
<feature type="transmembrane region" description="Helical" evidence="3">
    <location>
        <begin position="113"/>
        <end position="132"/>
    </location>
</feature>
<gene>
    <name evidence="5" type="ordered locus">VSAL_II0474</name>
</gene>
<protein>
    <submittedName>
        <fullName evidence="5">Membrane protein</fullName>
    </submittedName>
</protein>
<keyword evidence="3" id="KW-0812">Transmembrane</keyword>
<dbReference type="GO" id="GO:0003677">
    <property type="term" value="F:DNA binding"/>
    <property type="evidence" value="ECO:0007669"/>
    <property type="project" value="UniProtKB-UniRule"/>
</dbReference>
<evidence type="ECO:0000256" key="1">
    <source>
        <dbReference type="ARBA" id="ARBA00023125"/>
    </source>
</evidence>
<keyword evidence="1 2" id="KW-0238">DNA-binding</keyword>
<accession>B6ER97</accession>
<evidence type="ECO:0000259" key="4">
    <source>
        <dbReference type="PROSITE" id="PS51755"/>
    </source>
</evidence>
<dbReference type="HOGENOM" id="CLU_741109_0_0_6"/>
<dbReference type="SUPFAM" id="SSF46894">
    <property type="entry name" value="C-terminal effector domain of the bipartite response regulators"/>
    <property type="match status" value="1"/>
</dbReference>
<evidence type="ECO:0000256" key="2">
    <source>
        <dbReference type="PROSITE-ProRule" id="PRU01091"/>
    </source>
</evidence>
<dbReference type="KEGG" id="vsa:VSAL_II0474"/>
<evidence type="ECO:0000313" key="6">
    <source>
        <dbReference type="Proteomes" id="UP000001730"/>
    </source>
</evidence>
<reference evidence="5 6" key="1">
    <citation type="journal article" date="2008" name="BMC Genomics">
        <title>The genome sequence of the fish pathogen Aliivibrio salmonicida strain LFI1238 shows extensive evidence of gene decay.</title>
        <authorList>
            <person name="Hjerde E."/>
            <person name="Lorentzen M.S."/>
            <person name="Holden M.T."/>
            <person name="Seeger K."/>
            <person name="Paulsen S."/>
            <person name="Bason N."/>
            <person name="Churcher C."/>
            <person name="Harris D."/>
            <person name="Norbertczak H."/>
            <person name="Quail M.A."/>
            <person name="Sanders S."/>
            <person name="Thurston S."/>
            <person name="Parkhill J."/>
            <person name="Willassen N.P."/>
            <person name="Thomson N.R."/>
        </authorList>
    </citation>
    <scope>NUCLEOTIDE SEQUENCE [LARGE SCALE GENOMIC DNA]</scope>
    <source>
        <strain evidence="5 6">LFI1238</strain>
    </source>
</reference>
<dbReference type="Pfam" id="PF00486">
    <property type="entry name" value="Trans_reg_C"/>
    <property type="match status" value="1"/>
</dbReference>
<sequence length="373" mass="43606">MNKKEIIETTNMTIDYESLTVLIKTNGNEIKLTLNEANLLFLLYSNPNKIYTKDDVYQECWQDTSVSNSVVTQTISLLRKKFLKYDIVIIDTIKQKGYKSGDRLKTVTQKSRYYLLLPILLFSVAVLFMNYYKKESRGPIEQNLIPLQTNVYMLSTSEHIDLNGIEFNPDYLYFFNKEKKYLSISTCLVVDDICNNSFNTFIMLDSENKNYTNIINDVISVKIKKRKRVINNSDTYGFFNLQSNISVSSIKEKSYQAKVSYSFYFKETSHEKYNVNRSINISESGYNGNYTNYSDVTVNFDKSSLIAEFVNSDDQDSLIQNGHIQEAARLKIFPLRFNRLNKYNYMHFYIIDDTYSLAYNESEGFSFIVNENY</sequence>
<dbReference type="Gene3D" id="1.10.10.10">
    <property type="entry name" value="Winged helix-like DNA-binding domain superfamily/Winged helix DNA-binding domain"/>
    <property type="match status" value="1"/>
</dbReference>
<keyword evidence="6" id="KW-1185">Reference proteome</keyword>
<proteinExistence type="predicted"/>
<dbReference type="SMART" id="SM00862">
    <property type="entry name" value="Trans_reg_C"/>
    <property type="match status" value="1"/>
</dbReference>
<keyword evidence="3" id="KW-0472">Membrane</keyword>
<dbReference type="eggNOG" id="COG0745">
    <property type="taxonomic scope" value="Bacteria"/>
</dbReference>
<dbReference type="GO" id="GO:0006355">
    <property type="term" value="P:regulation of DNA-templated transcription"/>
    <property type="evidence" value="ECO:0007669"/>
    <property type="project" value="InterPro"/>
</dbReference>
<dbReference type="GO" id="GO:0000160">
    <property type="term" value="P:phosphorelay signal transduction system"/>
    <property type="evidence" value="ECO:0007669"/>
    <property type="project" value="InterPro"/>
</dbReference>
<dbReference type="PROSITE" id="PS51755">
    <property type="entry name" value="OMPR_PHOB"/>
    <property type="match status" value="1"/>
</dbReference>
<dbReference type="InterPro" id="IPR016032">
    <property type="entry name" value="Sig_transdc_resp-reg_C-effctor"/>
</dbReference>